<comment type="caution">
    <text evidence="2">The sequence shown here is derived from an EMBL/GenBank/DDBJ whole genome shotgun (WGS) entry which is preliminary data.</text>
</comment>
<dbReference type="InterPro" id="IPR007278">
    <property type="entry name" value="DUF397"/>
</dbReference>
<dbReference type="AlphaFoldDB" id="A0A853A2N5"/>
<reference evidence="2 3" key="1">
    <citation type="submission" date="2020-07" db="EMBL/GenBank/DDBJ databases">
        <title>Sequencing the genomes of 1000 actinobacteria strains.</title>
        <authorList>
            <person name="Klenk H.-P."/>
        </authorList>
    </citation>
    <scope>NUCLEOTIDE SEQUENCE [LARGE SCALE GENOMIC DNA]</scope>
    <source>
        <strain evidence="2 3">DSM 42178</strain>
    </source>
</reference>
<organism evidence="2 3">
    <name type="scientific">Allostreptomyces psammosilenae</name>
    <dbReference type="NCBI Taxonomy" id="1892865"/>
    <lineage>
        <taxon>Bacteria</taxon>
        <taxon>Bacillati</taxon>
        <taxon>Actinomycetota</taxon>
        <taxon>Actinomycetes</taxon>
        <taxon>Kitasatosporales</taxon>
        <taxon>Streptomycetaceae</taxon>
        <taxon>Allostreptomyces</taxon>
    </lineage>
</organism>
<evidence type="ECO:0000313" key="2">
    <source>
        <dbReference type="EMBL" id="NYI07730.1"/>
    </source>
</evidence>
<feature type="domain" description="DUF397" evidence="1">
    <location>
        <begin position="10"/>
        <end position="63"/>
    </location>
</feature>
<dbReference type="EMBL" id="JACBZD010000002">
    <property type="protein sequence ID" value="NYI07730.1"/>
    <property type="molecule type" value="Genomic_DNA"/>
</dbReference>
<name>A0A853A2N5_9ACTN</name>
<protein>
    <recommendedName>
        <fullName evidence="1">DUF397 domain-containing protein</fullName>
    </recommendedName>
</protein>
<keyword evidence="3" id="KW-1185">Reference proteome</keyword>
<dbReference type="Proteomes" id="UP000567795">
    <property type="component" value="Unassembled WGS sequence"/>
</dbReference>
<gene>
    <name evidence="2" type="ORF">FHU37_004759</name>
</gene>
<evidence type="ECO:0000313" key="3">
    <source>
        <dbReference type="Proteomes" id="UP000567795"/>
    </source>
</evidence>
<proteinExistence type="predicted"/>
<accession>A0A853A2N5</accession>
<dbReference type="RefSeq" id="WP_179816687.1">
    <property type="nucleotide sequence ID" value="NZ_JACBZD010000002.1"/>
</dbReference>
<evidence type="ECO:0000259" key="1">
    <source>
        <dbReference type="Pfam" id="PF04149"/>
    </source>
</evidence>
<sequence>MIHPAHPHVAWRKSSYSGHTGGDCVEVGWLTERTTGVRDSKNPTGPVLSFTARSWQAFVATVRDGGLQAPR</sequence>
<dbReference type="Pfam" id="PF04149">
    <property type="entry name" value="DUF397"/>
    <property type="match status" value="1"/>
</dbReference>